<dbReference type="InterPro" id="IPR000835">
    <property type="entry name" value="HTH_MarR-typ"/>
</dbReference>
<dbReference type="InterPro" id="IPR001845">
    <property type="entry name" value="HTH_ArsR_DNA-bd_dom"/>
</dbReference>
<evidence type="ECO:0000313" key="3">
    <source>
        <dbReference type="EMBL" id="SEH02079.1"/>
    </source>
</evidence>
<reference evidence="3 4" key="1">
    <citation type="submission" date="2016-10" db="EMBL/GenBank/DDBJ databases">
        <authorList>
            <person name="de Groot N.N."/>
        </authorList>
    </citation>
    <scope>NUCLEOTIDE SEQUENCE [LARGE SCALE GENOMIC DNA]</scope>
    <source>
        <strain evidence="3 4">CGMCC 4.7037</strain>
    </source>
</reference>
<dbReference type="CDD" id="cd00090">
    <property type="entry name" value="HTH_ARSR"/>
    <property type="match status" value="1"/>
</dbReference>
<dbReference type="AlphaFoldDB" id="A0A1H6EYZ8"/>
<dbReference type="InterPro" id="IPR051917">
    <property type="entry name" value="Transposase-Integrase"/>
</dbReference>
<organism evidence="3 4">
    <name type="scientific">Nonomuraea solani</name>
    <dbReference type="NCBI Taxonomy" id="1144553"/>
    <lineage>
        <taxon>Bacteria</taxon>
        <taxon>Bacillati</taxon>
        <taxon>Actinomycetota</taxon>
        <taxon>Actinomycetes</taxon>
        <taxon>Streptosporangiales</taxon>
        <taxon>Streptosporangiaceae</taxon>
        <taxon>Nonomuraea</taxon>
    </lineage>
</organism>
<dbReference type="RefSeq" id="WP_103963151.1">
    <property type="nucleotide sequence ID" value="NZ_FNVT01000024.1"/>
</dbReference>
<protein>
    <submittedName>
        <fullName evidence="3">MarR family protein</fullName>
    </submittedName>
</protein>
<dbReference type="EMBL" id="FNVT01000024">
    <property type="protein sequence ID" value="SEH02079.1"/>
    <property type="molecule type" value="Genomic_DNA"/>
</dbReference>
<sequence>MSGGRLTQQDRRHIATGLAEGLGYAEIARRLNRPTSTVSREVIRNGGAGGYLADRAHQAAERRARRRKPKPITPARATTAAYGRDPEAVRAFEEHFVDLLVQTGLPRMMSRVLTCLYGTDSGVVTAKELAQRLRVSPASVSTAIAYLEEQELVKRERDPRGRRERYAIDDDVWYRAFLASVRRNLMVAEVARTGIEIYGAGTPAGARLELVSRFLNHTSQDMIQAAEHWRRVLATPPTPDRHL</sequence>
<evidence type="ECO:0000256" key="1">
    <source>
        <dbReference type="SAM" id="MobiDB-lite"/>
    </source>
</evidence>
<dbReference type="GO" id="GO:0004803">
    <property type="term" value="F:transposase activity"/>
    <property type="evidence" value="ECO:0007669"/>
    <property type="project" value="TreeGrafter"/>
</dbReference>
<dbReference type="Proteomes" id="UP000236732">
    <property type="component" value="Unassembled WGS sequence"/>
</dbReference>
<dbReference type="InterPro" id="IPR011991">
    <property type="entry name" value="ArsR-like_HTH"/>
</dbReference>
<proteinExistence type="predicted"/>
<dbReference type="InterPro" id="IPR025246">
    <property type="entry name" value="IS30-like_HTH"/>
</dbReference>
<accession>A0A1H6EYZ8</accession>
<dbReference type="PANTHER" id="PTHR10948">
    <property type="entry name" value="TRANSPOSASE"/>
    <property type="match status" value="1"/>
</dbReference>
<dbReference type="PANTHER" id="PTHR10948:SF23">
    <property type="entry name" value="TRANSPOSASE INSI FOR INSERTION SEQUENCE ELEMENT IS30A-RELATED"/>
    <property type="match status" value="1"/>
</dbReference>
<name>A0A1H6EYZ8_9ACTN</name>
<feature type="domain" description="HTH arsR-type" evidence="2">
    <location>
        <begin position="104"/>
        <end position="183"/>
    </location>
</feature>
<dbReference type="GO" id="GO:0005829">
    <property type="term" value="C:cytosol"/>
    <property type="evidence" value="ECO:0007669"/>
    <property type="project" value="TreeGrafter"/>
</dbReference>
<dbReference type="GO" id="GO:0003700">
    <property type="term" value="F:DNA-binding transcription factor activity"/>
    <property type="evidence" value="ECO:0007669"/>
    <property type="project" value="InterPro"/>
</dbReference>
<dbReference type="Pfam" id="PF13936">
    <property type="entry name" value="HTH_38"/>
    <property type="match status" value="1"/>
</dbReference>
<evidence type="ECO:0000313" key="4">
    <source>
        <dbReference type="Proteomes" id="UP000236732"/>
    </source>
</evidence>
<dbReference type="InterPro" id="IPR036390">
    <property type="entry name" value="WH_DNA-bd_sf"/>
</dbReference>
<gene>
    <name evidence="3" type="ORF">SAMN05444920_12413</name>
</gene>
<dbReference type="SUPFAM" id="SSF46785">
    <property type="entry name" value="Winged helix' DNA-binding domain"/>
    <property type="match status" value="1"/>
</dbReference>
<dbReference type="Pfam" id="PF12802">
    <property type="entry name" value="MarR_2"/>
    <property type="match status" value="1"/>
</dbReference>
<dbReference type="SMART" id="SM00418">
    <property type="entry name" value="HTH_ARSR"/>
    <property type="match status" value="1"/>
</dbReference>
<dbReference type="OrthoDB" id="4823987at2"/>
<feature type="region of interest" description="Disordered" evidence="1">
    <location>
        <begin position="54"/>
        <end position="80"/>
    </location>
</feature>
<dbReference type="InterPro" id="IPR036388">
    <property type="entry name" value="WH-like_DNA-bd_sf"/>
</dbReference>
<evidence type="ECO:0000259" key="2">
    <source>
        <dbReference type="SMART" id="SM00418"/>
    </source>
</evidence>
<dbReference type="Gene3D" id="1.10.10.10">
    <property type="entry name" value="Winged helix-like DNA-binding domain superfamily/Winged helix DNA-binding domain"/>
    <property type="match status" value="1"/>
</dbReference>
<dbReference type="GO" id="GO:0032196">
    <property type="term" value="P:transposition"/>
    <property type="evidence" value="ECO:0007669"/>
    <property type="project" value="TreeGrafter"/>
</dbReference>
<keyword evidence="4" id="KW-1185">Reference proteome</keyword>